<accession>A0A932FW18</accession>
<sequence length="41" mass="4584">LTPGRVRWGGPRLGQHNQEVYGDLLGMALPERERLQEAGII</sequence>
<organism evidence="1 2">
    <name type="scientific">Tectimicrobiota bacterium</name>
    <dbReference type="NCBI Taxonomy" id="2528274"/>
    <lineage>
        <taxon>Bacteria</taxon>
        <taxon>Pseudomonadati</taxon>
        <taxon>Nitrospinota/Tectimicrobiota group</taxon>
        <taxon>Candidatus Tectimicrobiota</taxon>
    </lineage>
</organism>
<comment type="caution">
    <text evidence="1">The sequence shown here is derived from an EMBL/GenBank/DDBJ whole genome shotgun (WGS) entry which is preliminary data.</text>
</comment>
<dbReference type="GO" id="GO:0016740">
    <property type="term" value="F:transferase activity"/>
    <property type="evidence" value="ECO:0007669"/>
    <property type="project" value="UniProtKB-KW"/>
</dbReference>
<protein>
    <submittedName>
        <fullName evidence="1">CoA transferase</fullName>
    </submittedName>
</protein>
<proteinExistence type="predicted"/>
<reference evidence="1" key="1">
    <citation type="submission" date="2020-07" db="EMBL/GenBank/DDBJ databases">
        <title>Huge and variable diversity of episymbiotic CPR bacteria and DPANN archaea in groundwater ecosystems.</title>
        <authorList>
            <person name="He C.Y."/>
            <person name="Keren R."/>
            <person name="Whittaker M."/>
            <person name="Farag I.F."/>
            <person name="Doudna J."/>
            <person name="Cate J.H.D."/>
            <person name="Banfield J.F."/>
        </authorList>
    </citation>
    <scope>NUCLEOTIDE SEQUENCE</scope>
    <source>
        <strain evidence="1">NC_groundwater_672_Ag_B-0.1um_62_36</strain>
    </source>
</reference>
<dbReference type="AlphaFoldDB" id="A0A932FW18"/>
<dbReference type="EMBL" id="JACPRF010000328">
    <property type="protein sequence ID" value="MBI2877335.1"/>
    <property type="molecule type" value="Genomic_DNA"/>
</dbReference>
<dbReference type="Proteomes" id="UP000769766">
    <property type="component" value="Unassembled WGS sequence"/>
</dbReference>
<name>A0A932FW18_UNCTE</name>
<dbReference type="SUPFAM" id="SSF89796">
    <property type="entry name" value="CoA-transferase family III (CaiB/BaiF)"/>
    <property type="match status" value="1"/>
</dbReference>
<evidence type="ECO:0000313" key="1">
    <source>
        <dbReference type="EMBL" id="MBI2877335.1"/>
    </source>
</evidence>
<gene>
    <name evidence="1" type="ORF">HYY20_10680</name>
</gene>
<dbReference type="InterPro" id="IPR023606">
    <property type="entry name" value="CoA-Trfase_III_dom_1_sf"/>
</dbReference>
<feature type="non-terminal residue" evidence="1">
    <location>
        <position position="1"/>
    </location>
</feature>
<keyword evidence="1" id="KW-0808">Transferase</keyword>
<dbReference type="Gene3D" id="3.40.50.10540">
    <property type="entry name" value="Crotonobetainyl-coa:carnitine coa-transferase, domain 1"/>
    <property type="match status" value="1"/>
</dbReference>
<evidence type="ECO:0000313" key="2">
    <source>
        <dbReference type="Proteomes" id="UP000769766"/>
    </source>
</evidence>